<dbReference type="AlphaFoldDB" id="A0A1Q3CVU0"/>
<evidence type="ECO:0000313" key="8">
    <source>
        <dbReference type="Proteomes" id="UP000187406"/>
    </source>
</evidence>
<proteinExistence type="inferred from homology"/>
<evidence type="ECO:0000256" key="4">
    <source>
        <dbReference type="ARBA" id="ARBA00022989"/>
    </source>
</evidence>
<comment type="subcellular location">
    <subcellularLocation>
        <location evidence="1">Membrane</location>
        <topology evidence="1">Multi-pass membrane protein</topology>
    </subcellularLocation>
</comment>
<comment type="caution">
    <text evidence="7">The sequence shown here is derived from an EMBL/GenBank/DDBJ whole genome shotgun (WGS) entry which is preliminary data.</text>
</comment>
<protein>
    <submittedName>
        <fullName evidence="7">Tetraspannin domain-containing protein</fullName>
    </submittedName>
</protein>
<dbReference type="STRING" id="3775.A0A1Q3CVU0"/>
<evidence type="ECO:0000256" key="5">
    <source>
        <dbReference type="ARBA" id="ARBA00023136"/>
    </source>
</evidence>
<dbReference type="EMBL" id="BDDD01003178">
    <property type="protein sequence ID" value="GAV84337.1"/>
    <property type="molecule type" value="Genomic_DNA"/>
</dbReference>
<evidence type="ECO:0000256" key="1">
    <source>
        <dbReference type="ARBA" id="ARBA00004141"/>
    </source>
</evidence>
<feature type="transmembrane region" description="Helical" evidence="6">
    <location>
        <begin position="42"/>
        <end position="62"/>
    </location>
</feature>
<feature type="transmembrane region" description="Helical" evidence="6">
    <location>
        <begin position="74"/>
        <end position="96"/>
    </location>
</feature>
<evidence type="ECO:0000256" key="6">
    <source>
        <dbReference type="SAM" id="Phobius"/>
    </source>
</evidence>
<dbReference type="InterPro" id="IPR044991">
    <property type="entry name" value="TET_plant"/>
</dbReference>
<keyword evidence="5 6" id="KW-0472">Membrane</keyword>
<evidence type="ECO:0000256" key="3">
    <source>
        <dbReference type="ARBA" id="ARBA00022692"/>
    </source>
</evidence>
<dbReference type="OrthoDB" id="672773at2759"/>
<dbReference type="InterPro" id="IPR018499">
    <property type="entry name" value="Tetraspanin/Peripherin"/>
</dbReference>
<dbReference type="Pfam" id="PF00335">
    <property type="entry name" value="Tetraspanin"/>
    <property type="match status" value="1"/>
</dbReference>
<keyword evidence="4 6" id="KW-1133">Transmembrane helix</keyword>
<name>A0A1Q3CVU0_CEPFO</name>
<dbReference type="Proteomes" id="UP000187406">
    <property type="component" value="Unassembled WGS sequence"/>
</dbReference>
<reference evidence="8" key="1">
    <citation type="submission" date="2016-04" db="EMBL/GenBank/DDBJ databases">
        <title>Cephalotus genome sequencing.</title>
        <authorList>
            <person name="Fukushima K."/>
            <person name="Hasebe M."/>
            <person name="Fang X."/>
        </authorList>
    </citation>
    <scope>NUCLEOTIDE SEQUENCE [LARGE SCALE GENOMIC DNA]</scope>
    <source>
        <strain evidence="8">cv. St1</strain>
    </source>
</reference>
<feature type="transmembrane region" description="Helical" evidence="6">
    <location>
        <begin position="233"/>
        <end position="255"/>
    </location>
</feature>
<accession>A0A1Q3CVU0</accession>
<keyword evidence="8" id="KW-1185">Reference proteome</keyword>
<keyword evidence="3 6" id="KW-0812">Transmembrane</keyword>
<sequence length="273" mass="30205">MVRASNFVLGLLNIMSLLLGLAAIASSVYFRVHGGTVCQKALQNPLLIMGVFLFVVSLLGFVGSCCRVNIVLKLYLVAMFLLIVGLVGFTAFMFVVTNTGAGKAVSGFGFKEHRLGDYSNWLRNHFVNDKNWDEIRSCLIEAQVCRSLDHNVDEKLEDFVKKNLSPIQSGCCKPPISCGFGYNNGTSWTVPESVPAVEDSDCNAWSNNQQTLCYNCNSCKAGVLANIKKQWRMLAIVNIVIILILIVIYSTGCCVRRNNREDEMCGRYKAGYV</sequence>
<dbReference type="GO" id="GO:0016020">
    <property type="term" value="C:membrane"/>
    <property type="evidence" value="ECO:0007669"/>
    <property type="project" value="UniProtKB-SubCell"/>
</dbReference>
<evidence type="ECO:0000256" key="2">
    <source>
        <dbReference type="ARBA" id="ARBA00006840"/>
    </source>
</evidence>
<gene>
    <name evidence="7" type="ORF">CFOL_v3_27781</name>
</gene>
<comment type="similarity">
    <text evidence="2">Belongs to the tetraspanin (TM4SF) family.</text>
</comment>
<dbReference type="InParanoid" id="A0A1Q3CVU0"/>
<dbReference type="PANTHER" id="PTHR32191">
    <property type="entry name" value="TETRASPANIN-8-RELATED"/>
    <property type="match status" value="1"/>
</dbReference>
<evidence type="ECO:0000313" key="7">
    <source>
        <dbReference type="EMBL" id="GAV84337.1"/>
    </source>
</evidence>
<dbReference type="GO" id="GO:0009734">
    <property type="term" value="P:auxin-activated signaling pathway"/>
    <property type="evidence" value="ECO:0007669"/>
    <property type="project" value="InterPro"/>
</dbReference>
<dbReference type="FunCoup" id="A0A1Q3CVU0">
    <property type="interactions" value="52"/>
</dbReference>
<feature type="transmembrane region" description="Helical" evidence="6">
    <location>
        <begin position="7"/>
        <end position="30"/>
    </location>
</feature>
<organism evidence="7 8">
    <name type="scientific">Cephalotus follicularis</name>
    <name type="common">Albany pitcher plant</name>
    <dbReference type="NCBI Taxonomy" id="3775"/>
    <lineage>
        <taxon>Eukaryota</taxon>
        <taxon>Viridiplantae</taxon>
        <taxon>Streptophyta</taxon>
        <taxon>Embryophyta</taxon>
        <taxon>Tracheophyta</taxon>
        <taxon>Spermatophyta</taxon>
        <taxon>Magnoliopsida</taxon>
        <taxon>eudicotyledons</taxon>
        <taxon>Gunneridae</taxon>
        <taxon>Pentapetalae</taxon>
        <taxon>rosids</taxon>
        <taxon>fabids</taxon>
        <taxon>Oxalidales</taxon>
        <taxon>Cephalotaceae</taxon>
        <taxon>Cephalotus</taxon>
    </lineage>
</organism>